<evidence type="ECO:0000256" key="4">
    <source>
        <dbReference type="ARBA" id="ARBA00030308"/>
    </source>
</evidence>
<dbReference type="InterPro" id="IPR039989">
    <property type="entry name" value="NUDT9"/>
</dbReference>
<dbReference type="GeneID" id="109322018"/>
<dbReference type="Gene3D" id="3.90.79.10">
    <property type="entry name" value="Nucleoside Triphosphate Pyrophosphohydrolase"/>
    <property type="match status" value="1"/>
</dbReference>
<dbReference type="GO" id="GO:0005829">
    <property type="term" value="C:cytosol"/>
    <property type="evidence" value="ECO:0007669"/>
    <property type="project" value="Ensembl"/>
</dbReference>
<dbReference type="PANTHER" id="PTHR13030:SF8">
    <property type="entry name" value="ADP-RIBOSE PYROPHOSPHATASE, MITOCHONDRIAL"/>
    <property type="match status" value="1"/>
</dbReference>
<comment type="similarity">
    <text evidence="1">Belongs to the Nudix hydrolase family. NudF subfamily.</text>
</comment>
<dbReference type="InterPro" id="IPR000086">
    <property type="entry name" value="NUDIX_hydrolase_dom"/>
</dbReference>
<dbReference type="PANTHER" id="PTHR13030">
    <property type="entry name" value="NUDIX HYDROLASE"/>
    <property type="match status" value="1"/>
</dbReference>
<dbReference type="GO" id="GO:0005739">
    <property type="term" value="C:mitochondrion"/>
    <property type="evidence" value="ECO:0007669"/>
    <property type="project" value="Ensembl"/>
</dbReference>
<evidence type="ECO:0000256" key="9">
    <source>
        <dbReference type="ARBA" id="ARBA00070304"/>
    </source>
</evidence>
<evidence type="ECO:0000259" key="12">
    <source>
        <dbReference type="PROSITE" id="PS51462"/>
    </source>
</evidence>
<evidence type="ECO:0000256" key="7">
    <source>
        <dbReference type="ARBA" id="ARBA00056962"/>
    </source>
</evidence>
<comment type="function">
    <text evidence="7">Hydrolyzes ADP-ribose (ADPR) to AMP and ribose 5'-phosphate.</text>
</comment>
<dbReference type="InterPro" id="IPR015797">
    <property type="entry name" value="NUDIX_hydrolase-like_dom_sf"/>
</dbReference>
<dbReference type="GO" id="GO:0030054">
    <property type="term" value="C:cell junction"/>
    <property type="evidence" value="ECO:0007669"/>
    <property type="project" value="Ensembl"/>
</dbReference>
<protein>
    <recommendedName>
        <fullName evidence="9">ADP-ribose pyrophosphatase, mitochondrial</fullName>
        <ecNumber evidence="2">3.6.1.13</ecNumber>
    </recommendedName>
    <alternativeName>
        <fullName evidence="3">ADP-ribose diphosphatase</fullName>
    </alternativeName>
    <alternativeName>
        <fullName evidence="5">ADP-ribose phosphohydrolase</fullName>
    </alternativeName>
    <alternativeName>
        <fullName evidence="4">Adenosine diphosphoribose pyrophosphatase</fullName>
    </alternativeName>
    <alternativeName>
        <fullName evidence="10">Nucleoside diphosphate-linked moiety X motif 9</fullName>
    </alternativeName>
</protein>
<comment type="subunit">
    <text evidence="8">Monomer. Interacts with GLOD4.</text>
</comment>
<dbReference type="GO" id="GO:0031965">
    <property type="term" value="C:nuclear membrane"/>
    <property type="evidence" value="ECO:0007669"/>
    <property type="project" value="Ensembl"/>
</dbReference>
<dbReference type="OrthoDB" id="9972248at2759"/>
<feature type="coiled-coil region" evidence="11">
    <location>
        <begin position="247"/>
        <end position="274"/>
    </location>
</feature>
<dbReference type="PROSITE" id="PS51462">
    <property type="entry name" value="NUDIX"/>
    <property type="match status" value="1"/>
</dbReference>
<evidence type="ECO:0000256" key="11">
    <source>
        <dbReference type="SAM" id="Coils"/>
    </source>
</evidence>
<dbReference type="CTD" id="53343"/>
<reference evidence="13" key="2">
    <citation type="submission" date="2025-09" db="UniProtKB">
        <authorList>
            <consortium name="Ensembl"/>
        </authorList>
    </citation>
    <scope>IDENTIFICATION</scope>
</reference>
<reference evidence="13" key="1">
    <citation type="submission" date="2025-08" db="UniProtKB">
        <authorList>
            <consortium name="Ensembl"/>
        </authorList>
    </citation>
    <scope>IDENTIFICATION</scope>
</reference>
<dbReference type="Proteomes" id="UP000594220">
    <property type="component" value="Unplaced"/>
</dbReference>
<dbReference type="GO" id="GO:0046032">
    <property type="term" value="P:ADP catabolic process"/>
    <property type="evidence" value="ECO:0007669"/>
    <property type="project" value="Ensembl"/>
</dbReference>
<accession>A0A7M4F3U0</accession>
<evidence type="ECO:0000256" key="8">
    <source>
        <dbReference type="ARBA" id="ARBA00064968"/>
    </source>
</evidence>
<evidence type="ECO:0000256" key="1">
    <source>
        <dbReference type="ARBA" id="ARBA00007482"/>
    </source>
</evidence>
<evidence type="ECO:0000256" key="6">
    <source>
        <dbReference type="ARBA" id="ARBA00049546"/>
    </source>
</evidence>
<gene>
    <name evidence="13" type="primary">NUDT9</name>
</gene>
<evidence type="ECO:0000256" key="2">
    <source>
        <dbReference type="ARBA" id="ARBA00012453"/>
    </source>
</evidence>
<keyword evidence="14" id="KW-1185">Reference proteome</keyword>
<dbReference type="RefSeq" id="XP_019408351.1">
    <property type="nucleotide sequence ID" value="XM_019552806.1"/>
</dbReference>
<name>A0A7M4F3U0_CROPO</name>
<dbReference type="GO" id="GO:0016604">
    <property type="term" value="C:nuclear body"/>
    <property type="evidence" value="ECO:0007669"/>
    <property type="project" value="Ensembl"/>
</dbReference>
<dbReference type="FunFam" id="3.90.79.10:FF:000021">
    <property type="entry name" value="ADP-ribose pyrophosphatase, mitochondrial isoform X1"/>
    <property type="match status" value="1"/>
</dbReference>
<dbReference type="Pfam" id="PF00293">
    <property type="entry name" value="NUDIX"/>
    <property type="match status" value="1"/>
</dbReference>
<comment type="catalytic activity">
    <reaction evidence="6">
        <text>ADP-D-ribose + H2O = D-ribose 5-phosphate + AMP + 2 H(+)</text>
        <dbReference type="Rhea" id="RHEA:10412"/>
        <dbReference type="ChEBI" id="CHEBI:15377"/>
        <dbReference type="ChEBI" id="CHEBI:15378"/>
        <dbReference type="ChEBI" id="CHEBI:57967"/>
        <dbReference type="ChEBI" id="CHEBI:78346"/>
        <dbReference type="ChEBI" id="CHEBI:456215"/>
        <dbReference type="EC" id="3.6.1.13"/>
    </reaction>
</comment>
<dbReference type="GO" id="GO:0047631">
    <property type="term" value="F:ADP-ribose diphosphatase activity"/>
    <property type="evidence" value="ECO:0007669"/>
    <property type="project" value="UniProtKB-EC"/>
</dbReference>
<evidence type="ECO:0000313" key="14">
    <source>
        <dbReference type="Proteomes" id="UP000594220"/>
    </source>
</evidence>
<keyword evidence="11" id="KW-0175">Coiled coil</keyword>
<proteinExistence type="inferred from homology"/>
<dbReference type="AlphaFoldDB" id="A0A7M4F3U0"/>
<evidence type="ECO:0000256" key="5">
    <source>
        <dbReference type="ARBA" id="ARBA00033056"/>
    </source>
</evidence>
<dbReference type="GeneTree" id="ENSGT00390000017405"/>
<feature type="domain" description="Nudix hydrolase" evidence="12">
    <location>
        <begin position="193"/>
        <end position="349"/>
    </location>
</feature>
<evidence type="ECO:0000256" key="10">
    <source>
        <dbReference type="ARBA" id="ARBA00079599"/>
    </source>
</evidence>
<dbReference type="CDD" id="cd03670">
    <property type="entry name" value="NUDIX_ADPRase_Nudt9"/>
    <property type="match status" value="1"/>
</dbReference>
<organism evidence="13 14">
    <name type="scientific">Crocodylus porosus</name>
    <name type="common">Saltwater crocodile</name>
    <name type="synonym">Estuarine crocodile</name>
    <dbReference type="NCBI Taxonomy" id="8502"/>
    <lineage>
        <taxon>Eukaryota</taxon>
        <taxon>Metazoa</taxon>
        <taxon>Chordata</taxon>
        <taxon>Craniata</taxon>
        <taxon>Vertebrata</taxon>
        <taxon>Euteleostomi</taxon>
        <taxon>Archelosauria</taxon>
        <taxon>Archosauria</taxon>
        <taxon>Crocodylia</taxon>
        <taxon>Longirostres</taxon>
        <taxon>Crocodylidae</taxon>
        <taxon>Crocodylus</taxon>
    </lineage>
</organism>
<dbReference type="SUPFAM" id="SSF55811">
    <property type="entry name" value="Nudix"/>
    <property type="match status" value="1"/>
</dbReference>
<dbReference type="EC" id="3.6.1.13" evidence="2"/>
<dbReference type="Ensembl" id="ENSCPRT00005022331.1">
    <property type="protein sequence ID" value="ENSCPRP00005019078.1"/>
    <property type="gene ID" value="ENSCPRG00005013342.1"/>
</dbReference>
<evidence type="ECO:0000313" key="13">
    <source>
        <dbReference type="Ensembl" id="ENSCPRP00005019078.1"/>
    </source>
</evidence>
<dbReference type="Pfam" id="PF25969">
    <property type="entry name" value="NUDT9_N"/>
    <property type="match status" value="1"/>
</dbReference>
<evidence type="ECO:0000256" key="3">
    <source>
        <dbReference type="ARBA" id="ARBA00030162"/>
    </source>
</evidence>
<dbReference type="RefSeq" id="XP_019408352.1">
    <property type="nucleotide sequence ID" value="XM_019552807.1"/>
</dbReference>
<dbReference type="OMA" id="WREGMYS"/>
<dbReference type="KEGG" id="cpoo:109322018"/>
<sequence>MQFLHVMARCCLARTITVVSLTVSLSAVGLLTSSCHFLHPLLQPLRKVSYSVYPAHWFHLYSVNMSSYYDSKEKSHHSKALTSPYPGSSVERSKVPSDKVDWLVEWKDYSPVEYTAASILAGPKWADPQISDKHFSLKFNEKDGQVERRSLSGLYKVENGRPRNPVGRTGLVGRGLLGRWGPNHAADPIITRWKRDKSSSKIAHTVSGKNILQFVAIKRKDCGEWAIPGGMVDPGEKISATLKREFGEEALNSLQKSAAEIKELEKQLDKLFNQEHLVVYKGYVDDPRNTDNAWLETEAVNYHDESGETMDNLPLEAGDDAGKVKWVDISEKLKLYANHSHFIKLVAEKRGAHWIEEPVTDCQK</sequence>